<dbReference type="PANTHER" id="PTHR10773:SF19">
    <property type="match status" value="1"/>
</dbReference>
<dbReference type="KEGG" id="tad:TRIADDRAFT_56782"/>
<evidence type="ECO:0000313" key="1">
    <source>
        <dbReference type="EMBL" id="EDV25153.1"/>
    </source>
</evidence>
<dbReference type="OrthoDB" id="6781302at2759"/>
<reference evidence="1 2" key="1">
    <citation type="journal article" date="2008" name="Nature">
        <title>The Trichoplax genome and the nature of placozoans.</title>
        <authorList>
            <person name="Srivastava M."/>
            <person name="Begovic E."/>
            <person name="Chapman J."/>
            <person name="Putnam N.H."/>
            <person name="Hellsten U."/>
            <person name="Kawashima T."/>
            <person name="Kuo A."/>
            <person name="Mitros T."/>
            <person name="Salamov A."/>
            <person name="Carpenter M.L."/>
            <person name="Signorovitch A.Y."/>
            <person name="Moreno M.A."/>
            <person name="Kamm K."/>
            <person name="Grimwood J."/>
            <person name="Schmutz J."/>
            <person name="Shapiro H."/>
            <person name="Grigoriev I.V."/>
            <person name="Buss L.W."/>
            <person name="Schierwater B."/>
            <person name="Dellaporta S.L."/>
            <person name="Rokhsar D.S."/>
        </authorList>
    </citation>
    <scope>NUCLEOTIDE SEQUENCE [LARGE SCALE GENOMIC DNA]</scope>
    <source>
        <strain evidence="1 2">Grell-BS-1999</strain>
    </source>
</reference>
<evidence type="ECO:0000313" key="2">
    <source>
        <dbReference type="Proteomes" id="UP000009022"/>
    </source>
</evidence>
<name>B3RWK5_TRIAD</name>
<dbReference type="HOGENOM" id="CLU_574061_0_0_1"/>
<dbReference type="STRING" id="10228.B3RWK5"/>
<dbReference type="eggNOG" id="ENOG502S2FM">
    <property type="taxonomic scope" value="Eukaryota"/>
</dbReference>
<dbReference type="RefSeq" id="XP_002113043.1">
    <property type="nucleotide sequence ID" value="XM_002113007.1"/>
</dbReference>
<keyword evidence="2" id="KW-1185">Reference proteome</keyword>
<protein>
    <submittedName>
        <fullName evidence="1">Uncharacterized protein</fullName>
    </submittedName>
</protein>
<accession>B3RWK5</accession>
<dbReference type="InParanoid" id="B3RWK5"/>
<dbReference type="OMA" id="CISHYRI"/>
<dbReference type="EMBL" id="DS985245">
    <property type="protein sequence ID" value="EDV25153.1"/>
    <property type="molecule type" value="Genomic_DNA"/>
</dbReference>
<sequence length="476" mass="54791">MTMPRQESSPSDEISSDPATDLEIRLLSDCFINRALRKADGNILGDRIIKVTFKNALQPSAIEVIRKQILSFNPCISHYRIEEAPRAFYLPGSLTIKSMYQNLIQKHLIEGLDYSLYQKQLQKMNIKFTSLGSDVCPSCFSYKQHRHTRINRNCIKCQEYTAHTNFYRQARFYYHIDRKKKQSSTDAYLTADLQKFLLLPVLANHTQIAARTKRLICFNQTFVPLGRATMAVPNVCILWHEGEAGRGDSEIASAFIEGLKSYNGIEHITLWLDNHAGQNKNWTLYNAMAHIINTNIVSLKKLTLKYLTPSHTFMTANPVHAAIERKIRISSNLEVFQDLENIISKSGRNTHVRSLKYTNFYKWEKRPPIDERTANSDHLTTARVIQFVRGESKIYWKTDFTAEKFHCSEFLLKHRGARARKGILGAVLTQPRGINLVKREEIITKLGYLMRKRSFKFWTNISAKIGIVNLAVADDD</sequence>
<dbReference type="AlphaFoldDB" id="B3RWK5"/>
<dbReference type="Proteomes" id="UP000009022">
    <property type="component" value="Unassembled WGS sequence"/>
</dbReference>
<proteinExistence type="predicted"/>
<dbReference type="GeneID" id="6754256"/>
<dbReference type="CTD" id="6754256"/>
<organism evidence="1 2">
    <name type="scientific">Trichoplax adhaerens</name>
    <name type="common">Trichoplax reptans</name>
    <dbReference type="NCBI Taxonomy" id="10228"/>
    <lineage>
        <taxon>Eukaryota</taxon>
        <taxon>Metazoa</taxon>
        <taxon>Placozoa</taxon>
        <taxon>Uniplacotomia</taxon>
        <taxon>Trichoplacea</taxon>
        <taxon>Trichoplacidae</taxon>
        <taxon>Trichoplax</taxon>
    </lineage>
</organism>
<gene>
    <name evidence="1" type="ORF">TRIADDRAFT_56782</name>
</gene>
<dbReference type="PANTHER" id="PTHR10773">
    <property type="entry name" value="DNA-DIRECTED RNA POLYMERASES I, II, AND III SUBUNIT RPABC2"/>
    <property type="match status" value="1"/>
</dbReference>